<comment type="caution">
    <text evidence="2">The sequence shown here is derived from an EMBL/GenBank/DDBJ whole genome shotgun (WGS) entry which is preliminary data.</text>
</comment>
<evidence type="ECO:0000313" key="2">
    <source>
        <dbReference type="EMBL" id="RSK33823.1"/>
    </source>
</evidence>
<sequence>MSGSIQAFTNISYYYEMFVNTFKRLPQNETHLIRAGCTGLVGCLLLLLLATPMWAQSTLSGSVLDSVTNKPLAFGTVFLANTTLGVTTDEAGRFTFARVPAGSYEVVASYIGYGLRRQAVTVNGTAQQLTFRLPPTANALGEVVVRPRPNRPEDYQKFTESFLGSTTFSAQCRIRNPAAVRVEYDAERNELTATCDEFLTVENRALGYRIRYYGLDFRQNFAEGWIAFYGSPVFEPIATRSGRQQRRWEANRQQAHRGSLPHFLRSTYENRVAEEGFRVQRLRRRPHPGRARADSLLALMRAQPYEARVVDDQTFSDSLMRLSRVPRQVEYLFTQPLTAPDFSQRPPAATTVQLSFPDLLVVEYAQEPADPAYVAFTARHSALDQTLPAGLGKQSSVLHLQRAQVPLQPNGLPENPLDLVTEGYWGFEKMGEFLPVDYRPPTQPSGSR</sequence>
<evidence type="ECO:0000313" key="3">
    <source>
        <dbReference type="Proteomes" id="UP000280066"/>
    </source>
</evidence>
<dbReference type="Proteomes" id="UP000280066">
    <property type="component" value="Unassembled WGS sequence"/>
</dbReference>
<dbReference type="Gene3D" id="2.60.40.1120">
    <property type="entry name" value="Carboxypeptidase-like, regulatory domain"/>
    <property type="match status" value="1"/>
</dbReference>
<gene>
    <name evidence="2" type="ORF">EI290_08925</name>
</gene>
<keyword evidence="3" id="KW-1185">Reference proteome</keyword>
<dbReference type="AlphaFoldDB" id="A0A3R9M6Z0"/>
<dbReference type="OrthoDB" id="1223654at2"/>
<keyword evidence="1" id="KW-0812">Transmembrane</keyword>
<evidence type="ECO:0000256" key="1">
    <source>
        <dbReference type="SAM" id="Phobius"/>
    </source>
</evidence>
<dbReference type="GO" id="GO:0004180">
    <property type="term" value="F:carboxypeptidase activity"/>
    <property type="evidence" value="ECO:0007669"/>
    <property type="project" value="UniProtKB-KW"/>
</dbReference>
<keyword evidence="1" id="KW-0472">Membrane</keyword>
<organism evidence="2 3">
    <name type="scientific">Hymenobacter metallilatus</name>
    <dbReference type="NCBI Taxonomy" id="2493666"/>
    <lineage>
        <taxon>Bacteria</taxon>
        <taxon>Pseudomonadati</taxon>
        <taxon>Bacteroidota</taxon>
        <taxon>Cytophagia</taxon>
        <taxon>Cytophagales</taxon>
        <taxon>Hymenobacteraceae</taxon>
        <taxon>Hymenobacter</taxon>
    </lineage>
</organism>
<keyword evidence="2" id="KW-0121">Carboxypeptidase</keyword>
<dbReference type="SUPFAM" id="SSF49464">
    <property type="entry name" value="Carboxypeptidase regulatory domain-like"/>
    <property type="match status" value="1"/>
</dbReference>
<name>A0A3R9M6Z0_9BACT</name>
<protein>
    <submittedName>
        <fullName evidence="2">Carboxypeptidase-like regulatory domain-containing protein</fullName>
    </submittedName>
</protein>
<dbReference type="EMBL" id="RWIS01000005">
    <property type="protein sequence ID" value="RSK33823.1"/>
    <property type="molecule type" value="Genomic_DNA"/>
</dbReference>
<accession>A0A3R9M6Z0</accession>
<reference evidence="2 3" key="1">
    <citation type="submission" date="2018-12" db="EMBL/GenBank/DDBJ databases">
        <authorList>
            <person name="Feng G."/>
            <person name="Zhu H."/>
        </authorList>
    </citation>
    <scope>NUCLEOTIDE SEQUENCE [LARGE SCALE GENOMIC DNA]</scope>
    <source>
        <strain evidence="2 3">9PBR-2</strain>
    </source>
</reference>
<keyword evidence="2" id="KW-0645">Protease</keyword>
<proteinExistence type="predicted"/>
<keyword evidence="1" id="KW-1133">Transmembrane helix</keyword>
<keyword evidence="2" id="KW-0378">Hydrolase</keyword>
<feature type="transmembrane region" description="Helical" evidence="1">
    <location>
        <begin position="32"/>
        <end position="55"/>
    </location>
</feature>
<dbReference type="Pfam" id="PF13715">
    <property type="entry name" value="CarbopepD_reg_2"/>
    <property type="match status" value="1"/>
</dbReference>
<dbReference type="InterPro" id="IPR008969">
    <property type="entry name" value="CarboxyPept-like_regulatory"/>
</dbReference>